<sequence>MLNKFLNIADSTLVNFVSNLGTKRDKALHDDFAWYAKRSVFELDNLYKIDSIAKKIINRPVQDMFRQGYYFNNLDGKQLAKLEREMARLKLNEHLIAALKLARLHGKSYVLLGVADNQELVMPLSKGKINLGYMTVLRVDQLIATRERLSVSEAGGFLDEPVYYQLQHDAKIASGFIHHSRVLPVVWDDGESVLQTLYSELLRFASVNANVASLVHESKVDVIKTQDLMQQIKLNSDVVLKRFNLIGLMKSNNGMLVLDKEAEEYDSKHYNFGGLPDLMREFAIQTAGAADMPYTILFGQSPSGLNATGEHDLRNYYDTVAGYQNWYLRPILDKLLAMMCGYLGLPKVTFSFAPLWQLDEKTRSDVERNNADRDIKYLQAGIITEAQIAKQLMEEGTYTVIDESHIRLLESLEEMPTKT</sequence>
<protein>
    <recommendedName>
        <fullName evidence="1">Anti-CBASS protein Acb1-like N-terminal domain-containing protein</fullName>
    </recommendedName>
</protein>
<comment type="caution">
    <text evidence="2">The sequence shown here is derived from an EMBL/GenBank/DDBJ whole genome shotgun (WGS) entry which is preliminary data.</text>
</comment>
<keyword evidence="3" id="KW-1185">Reference proteome</keyword>
<dbReference type="OrthoDB" id="2019396at2"/>
<gene>
    <name evidence="2" type="ORF">B0682_00615</name>
</gene>
<dbReference type="EMBL" id="MUYT01000001">
    <property type="protein sequence ID" value="OOS22761.1"/>
    <property type="molecule type" value="Genomic_DNA"/>
</dbReference>
<dbReference type="Pfam" id="PF06381">
    <property type="entry name" value="Phage_portal_3"/>
    <property type="match status" value="1"/>
</dbReference>
<organism evidence="2 3">
    <name type="scientific">Lwoffella lincolnii</name>
    <dbReference type="NCBI Taxonomy" id="90241"/>
    <lineage>
        <taxon>Bacteria</taxon>
        <taxon>Pseudomonadati</taxon>
        <taxon>Pseudomonadota</taxon>
        <taxon>Gammaproteobacteria</taxon>
        <taxon>Moraxellales</taxon>
        <taxon>Moraxellaceae</taxon>
        <taxon>Lwoffella</taxon>
    </lineage>
</organism>
<dbReference type="InterPro" id="IPR024459">
    <property type="entry name" value="Acb1-like_N"/>
</dbReference>
<evidence type="ECO:0000313" key="3">
    <source>
        <dbReference type="Proteomes" id="UP000191094"/>
    </source>
</evidence>
<dbReference type="Proteomes" id="UP000191094">
    <property type="component" value="Unassembled WGS sequence"/>
</dbReference>
<proteinExistence type="predicted"/>
<dbReference type="InterPro" id="IPR006445">
    <property type="entry name" value="Phage-assoc_HI1409"/>
</dbReference>
<evidence type="ECO:0000259" key="1">
    <source>
        <dbReference type="Pfam" id="PF06381"/>
    </source>
</evidence>
<name>A0A1T0CKS2_9GAMM</name>
<accession>A0A1T0CKS2</accession>
<reference evidence="2 3" key="1">
    <citation type="submission" date="2017-02" db="EMBL/GenBank/DDBJ databases">
        <title>Draft genome sequence of Moraxella lincolnii CCUG 9405T type strain.</title>
        <authorList>
            <person name="Salva-Serra F."/>
            <person name="Engstrom-Jakobsson H."/>
            <person name="Thorell K."/>
            <person name="Jaen-Luchoro D."/>
            <person name="Gonzales-Siles L."/>
            <person name="Karlsson R."/>
            <person name="Yazdan S."/>
            <person name="Boulund F."/>
            <person name="Johnning A."/>
            <person name="Engstrand L."/>
            <person name="Kristiansson E."/>
            <person name="Moore E."/>
        </authorList>
    </citation>
    <scope>NUCLEOTIDE SEQUENCE [LARGE SCALE GENOMIC DNA]</scope>
    <source>
        <strain evidence="2 3">CCUG 9405</strain>
    </source>
</reference>
<dbReference type="AlphaFoldDB" id="A0A1T0CKS2"/>
<evidence type="ECO:0000313" key="2">
    <source>
        <dbReference type="EMBL" id="OOS22761.1"/>
    </source>
</evidence>
<dbReference type="NCBIfam" id="TIGR01555">
    <property type="entry name" value="phge_rel_HI1409"/>
    <property type="match status" value="1"/>
</dbReference>
<dbReference type="STRING" id="90241.B0682_00615"/>
<dbReference type="RefSeq" id="WP_078306172.1">
    <property type="nucleotide sequence ID" value="NZ_CP147511.1"/>
</dbReference>
<feature type="domain" description="Anti-CBASS protein Acb1-like N-terminal" evidence="1">
    <location>
        <begin position="42"/>
        <end position="374"/>
    </location>
</feature>